<comment type="caution">
    <text evidence="1">The sequence shown here is derived from an EMBL/GenBank/DDBJ whole genome shotgun (WGS) entry which is preliminary data.</text>
</comment>
<keyword evidence="2" id="KW-1185">Reference proteome</keyword>
<name>A0ACB9HFQ7_9ASTR</name>
<evidence type="ECO:0000313" key="2">
    <source>
        <dbReference type="Proteomes" id="UP001056120"/>
    </source>
</evidence>
<organism evidence="1 2">
    <name type="scientific">Smallanthus sonchifolius</name>
    <dbReference type="NCBI Taxonomy" id="185202"/>
    <lineage>
        <taxon>Eukaryota</taxon>
        <taxon>Viridiplantae</taxon>
        <taxon>Streptophyta</taxon>
        <taxon>Embryophyta</taxon>
        <taxon>Tracheophyta</taxon>
        <taxon>Spermatophyta</taxon>
        <taxon>Magnoliopsida</taxon>
        <taxon>eudicotyledons</taxon>
        <taxon>Gunneridae</taxon>
        <taxon>Pentapetalae</taxon>
        <taxon>asterids</taxon>
        <taxon>campanulids</taxon>
        <taxon>Asterales</taxon>
        <taxon>Asteraceae</taxon>
        <taxon>Asteroideae</taxon>
        <taxon>Heliantheae alliance</taxon>
        <taxon>Millerieae</taxon>
        <taxon>Smallanthus</taxon>
    </lineage>
</organism>
<dbReference type="EMBL" id="CM042029">
    <property type="protein sequence ID" value="KAI3794724.1"/>
    <property type="molecule type" value="Genomic_DNA"/>
</dbReference>
<reference evidence="2" key="1">
    <citation type="journal article" date="2022" name="Mol. Ecol. Resour.">
        <title>The genomes of chicory, endive, great burdock and yacon provide insights into Asteraceae palaeo-polyploidization history and plant inulin production.</title>
        <authorList>
            <person name="Fan W."/>
            <person name="Wang S."/>
            <person name="Wang H."/>
            <person name="Wang A."/>
            <person name="Jiang F."/>
            <person name="Liu H."/>
            <person name="Zhao H."/>
            <person name="Xu D."/>
            <person name="Zhang Y."/>
        </authorList>
    </citation>
    <scope>NUCLEOTIDE SEQUENCE [LARGE SCALE GENOMIC DNA]</scope>
    <source>
        <strain evidence="2">cv. Yunnan</strain>
    </source>
</reference>
<dbReference type="Proteomes" id="UP001056120">
    <property type="component" value="Linkage Group LG12"/>
</dbReference>
<sequence length="900" mass="102819">MGYVNSQSVRKNKADDEDEDSSWLPYQSSKIDESWLPTNSTVTSESKGSHHRKVDKNVDDSWLPTVDDSNGKYGTNTTESENDIDYSWLPSTFIDNNKNKNKQKDDNNIKNTTKTKNTNTSMNKNNNKSNSNSNSNISPQKKSRNDHWALARRVVFPSDQQNQNVAILKKTSSDCSHLQQQHSPLKSRYVVESPTSGGVSSLLQKWKDLAEVENSNNGIKSPPSNGNSSRSTCKENTNGNASHSPPTSSTVEDSNIANLECDKASRSRRFSCPLPSRDSDDNSNLGGAEKEKIRVVDIIKKLSREEELAASGHGDGHGNHSLPPIRTTLRCKQTEGGHKGIKDGKVSRHLIRGRLAFDNFRMHMERDKHRELRWLLERKAVSNFSHRGRIQSMLRFKILRLGAEPKPEPKIHRCRVSRPLESNNHDIMDLRKRFNSGIEKGATESRKHKRNDLKNIINQESPGITSTTTEVEIKTKTKTTTNKMKQEPQPKPEPMIPNQSTQHSTTSCKDMVHKAKFVDSCSSPIMRKEDRHYKNDDRNDFYEDEGQFMSAKTSYGHIEDRDKEMQALDSFHDWMASEYSQTPSDVAEDESPEMQLFDTDYDWISDISRPKSEWEDMRQARYEEMLHHSSGNTDIQRLLERQKPLFCLYRKSVSGFLGSSMRDLIDQLMVSRFQQSHAQIEKQDVIARVKEESRKEVVREDGSMLEYDEYCRSRTDTKCSEYNEYVDQTAYSVQSWRPNDVCNSETTTTATTSPSIERPLSSHRSHNNSTPQSSPAITHHTIEMELIYDLRGHMEQLHNEITELRNSIKSCVNMQVKMQHSFKQNVVAASSRSVQRKEREPLDIVKHNCSICCDMPIDSLLYRCGHMCTCFKCALELQRTGEECPVCEAPIVDVVKAMCS</sequence>
<proteinExistence type="predicted"/>
<accession>A0ACB9HFQ7</accession>
<evidence type="ECO:0000313" key="1">
    <source>
        <dbReference type="EMBL" id="KAI3794724.1"/>
    </source>
</evidence>
<protein>
    <submittedName>
        <fullName evidence="1">Uncharacterized protein</fullName>
    </submittedName>
</protein>
<reference evidence="1 2" key="2">
    <citation type="journal article" date="2022" name="Mol. Ecol. Resour.">
        <title>The genomes of chicory, endive, great burdock and yacon provide insights into Asteraceae paleo-polyploidization history and plant inulin production.</title>
        <authorList>
            <person name="Fan W."/>
            <person name="Wang S."/>
            <person name="Wang H."/>
            <person name="Wang A."/>
            <person name="Jiang F."/>
            <person name="Liu H."/>
            <person name="Zhao H."/>
            <person name="Xu D."/>
            <person name="Zhang Y."/>
        </authorList>
    </citation>
    <scope>NUCLEOTIDE SEQUENCE [LARGE SCALE GENOMIC DNA]</scope>
    <source>
        <strain evidence="2">cv. Yunnan</strain>
        <tissue evidence="1">Leaves</tissue>
    </source>
</reference>
<gene>
    <name evidence="1" type="ORF">L1987_37360</name>
</gene>